<dbReference type="OrthoDB" id="3436977at2"/>
<name>A0A5C4URT4_9ACTN</name>
<protein>
    <recommendedName>
        <fullName evidence="4">Secreted protein</fullName>
    </recommendedName>
</protein>
<dbReference type="Proteomes" id="UP000311713">
    <property type="component" value="Unassembled WGS sequence"/>
</dbReference>
<dbReference type="AlphaFoldDB" id="A0A5C4URT4"/>
<reference evidence="2 3" key="1">
    <citation type="submission" date="2019-06" db="EMBL/GenBank/DDBJ databases">
        <title>Draft genome of Streptomyces sedi sp. JCM16909.</title>
        <authorList>
            <person name="Klykleung N."/>
            <person name="Tanasupawat S."/>
            <person name="Kudo T."/>
            <person name="Yuki M."/>
            <person name="Ohkuma M."/>
        </authorList>
    </citation>
    <scope>NUCLEOTIDE SEQUENCE [LARGE SCALE GENOMIC DNA]</scope>
    <source>
        <strain evidence="2 3">JCM 16909</strain>
    </source>
</reference>
<sequence length="92" mass="9851">MRFIPARTRVAGAAVAAMAAFGAVAALPASATAADHHTTAATSVAAPVETIEGPFATEHECKVTRADFARYYEVGVCYKPDTINAWYFHWFS</sequence>
<evidence type="ECO:0008006" key="4">
    <source>
        <dbReference type="Google" id="ProtNLM"/>
    </source>
</evidence>
<dbReference type="EMBL" id="VDGT01000024">
    <property type="protein sequence ID" value="TNM26202.1"/>
    <property type="molecule type" value="Genomic_DNA"/>
</dbReference>
<accession>A0A5C4URT4</accession>
<evidence type="ECO:0000313" key="3">
    <source>
        <dbReference type="Proteomes" id="UP000311713"/>
    </source>
</evidence>
<feature type="signal peptide" evidence="1">
    <location>
        <begin position="1"/>
        <end position="25"/>
    </location>
</feature>
<keyword evidence="3" id="KW-1185">Reference proteome</keyword>
<evidence type="ECO:0000256" key="1">
    <source>
        <dbReference type="SAM" id="SignalP"/>
    </source>
</evidence>
<proteinExistence type="predicted"/>
<comment type="caution">
    <text evidence="2">The sequence shown here is derived from an EMBL/GenBank/DDBJ whole genome shotgun (WGS) entry which is preliminary data.</text>
</comment>
<gene>
    <name evidence="2" type="ORF">FH715_24740</name>
</gene>
<keyword evidence="1" id="KW-0732">Signal</keyword>
<dbReference type="RefSeq" id="WP_139649078.1">
    <property type="nucleotide sequence ID" value="NZ_BAAAZS010000080.1"/>
</dbReference>
<organism evidence="2 3">
    <name type="scientific">Streptomyces sedi</name>
    <dbReference type="NCBI Taxonomy" id="555059"/>
    <lineage>
        <taxon>Bacteria</taxon>
        <taxon>Bacillati</taxon>
        <taxon>Actinomycetota</taxon>
        <taxon>Actinomycetes</taxon>
        <taxon>Kitasatosporales</taxon>
        <taxon>Streptomycetaceae</taxon>
        <taxon>Streptomyces</taxon>
    </lineage>
</organism>
<evidence type="ECO:0000313" key="2">
    <source>
        <dbReference type="EMBL" id="TNM26202.1"/>
    </source>
</evidence>
<feature type="chain" id="PRO_5038601972" description="Secreted protein" evidence="1">
    <location>
        <begin position="26"/>
        <end position="92"/>
    </location>
</feature>